<name>A0AAJ6VXW0_9ACAR</name>
<evidence type="ECO:0000256" key="4">
    <source>
        <dbReference type="ARBA" id="ARBA00022679"/>
    </source>
</evidence>
<keyword evidence="5 11" id="KW-0547">Nucleotide-binding</keyword>
<feature type="binding site" evidence="11">
    <location>
        <position position="176"/>
    </location>
    <ligand>
        <name>ATP</name>
        <dbReference type="ChEBI" id="CHEBI:30616"/>
    </ligand>
</feature>
<feature type="domain" description="Protein kinase" evidence="12">
    <location>
        <begin position="149"/>
        <end position="417"/>
    </location>
</feature>
<dbReference type="SUPFAM" id="SSF56112">
    <property type="entry name" value="Protein kinase-like (PK-like)"/>
    <property type="match status" value="1"/>
</dbReference>
<sequence>MRQRNRQSSAHFNQCWRNTRATLDVFSNKYKTSSINRYPRQQFVREQAQLLVSDFMKKMDKRTFSALRFREGVENLYYLWEAVQTKDQAAQNTLSRALSEIVLACADLVEYYEVSESVAETNWLLVSTFFKDQIIEHAHQPRIARLGDFSLGRMIGVGGFGVVYKAKLGEIPCVLKFVPLNILPSPEQALVDKEVACMISHPCLVSYYASFMNRDAFITCMEFIDGVSLIRLIHRAPKGLPLQLVRIIIGQLGLGVQHLHFKGFIHRDVKPDNIMIGPRCRIKLIDFDTCRVCCGKYSPKFMPTFREKAGKEFPGADFAGTIPYMAPEALMKTGLGRATDWWAVGVTTYHVATGRYPFRGFTIEEVQPQAVIPRYTWPAIKEWPKELMQFVADCMNPDPHYRLCSEHYSHFQTHEYFRGMDFQWLENEADLGSFNLIDKIRERSAARGHEHLSAGAQERRHRLFPSMSFQEKRTQQNCYCYSSPEFIACVQSIEMGYSPSLEDIATHQESLDVYDDDAAPYVFENFLRDHRDGVHETYKEPRNGSDYRRNRNPTCKATHCDAGAWNDRKPLPRYR</sequence>
<dbReference type="CDD" id="cd14014">
    <property type="entry name" value="STKc_PknB_like"/>
    <property type="match status" value="1"/>
</dbReference>
<dbReference type="GO" id="GO:0004674">
    <property type="term" value="F:protein serine/threonine kinase activity"/>
    <property type="evidence" value="ECO:0007669"/>
    <property type="project" value="UniProtKB-KW"/>
</dbReference>
<evidence type="ECO:0000256" key="2">
    <source>
        <dbReference type="ARBA" id="ARBA00022148"/>
    </source>
</evidence>
<dbReference type="PROSITE" id="PS50011">
    <property type="entry name" value="PROTEIN_KINASE_DOM"/>
    <property type="match status" value="1"/>
</dbReference>
<comment type="catalytic activity">
    <reaction evidence="9">
        <text>L-threonyl-[protein] + ATP = O-phospho-L-threonyl-[protein] + ADP + H(+)</text>
        <dbReference type="Rhea" id="RHEA:46608"/>
        <dbReference type="Rhea" id="RHEA-COMP:11060"/>
        <dbReference type="Rhea" id="RHEA-COMP:11605"/>
        <dbReference type="ChEBI" id="CHEBI:15378"/>
        <dbReference type="ChEBI" id="CHEBI:30013"/>
        <dbReference type="ChEBI" id="CHEBI:30616"/>
        <dbReference type="ChEBI" id="CHEBI:61977"/>
        <dbReference type="ChEBI" id="CHEBI:456216"/>
        <dbReference type="EC" id="2.7.11.1"/>
    </reaction>
</comment>
<dbReference type="PANTHER" id="PTHR24356">
    <property type="entry name" value="SERINE/THREONINE-PROTEIN KINASE"/>
    <property type="match status" value="1"/>
</dbReference>
<proteinExistence type="predicted"/>
<accession>A0AAJ6VXW0</accession>
<protein>
    <recommendedName>
        <fullName evidence="2">Serine/threonine-protein kinase greatwall</fullName>
        <ecNumber evidence="1">2.7.11.1</ecNumber>
    </recommendedName>
    <alternativeName>
        <fullName evidence="8">Microtubule-associated serine/threonine-protein kinase-like</fullName>
    </alternativeName>
</protein>
<dbReference type="PROSITE" id="PS00107">
    <property type="entry name" value="PROTEIN_KINASE_ATP"/>
    <property type="match status" value="1"/>
</dbReference>
<evidence type="ECO:0000313" key="14">
    <source>
        <dbReference type="RefSeq" id="XP_003742475.1"/>
    </source>
</evidence>
<dbReference type="InterPro" id="IPR011009">
    <property type="entry name" value="Kinase-like_dom_sf"/>
</dbReference>
<organism evidence="13 14">
    <name type="scientific">Galendromus occidentalis</name>
    <name type="common">western predatory mite</name>
    <dbReference type="NCBI Taxonomy" id="34638"/>
    <lineage>
        <taxon>Eukaryota</taxon>
        <taxon>Metazoa</taxon>
        <taxon>Ecdysozoa</taxon>
        <taxon>Arthropoda</taxon>
        <taxon>Chelicerata</taxon>
        <taxon>Arachnida</taxon>
        <taxon>Acari</taxon>
        <taxon>Parasitiformes</taxon>
        <taxon>Mesostigmata</taxon>
        <taxon>Gamasina</taxon>
        <taxon>Phytoseioidea</taxon>
        <taxon>Phytoseiidae</taxon>
        <taxon>Typhlodrominae</taxon>
        <taxon>Galendromus</taxon>
    </lineage>
</organism>
<keyword evidence="4" id="KW-0808">Transferase</keyword>
<reference evidence="14" key="1">
    <citation type="submission" date="2025-08" db="UniProtKB">
        <authorList>
            <consortium name="RefSeq"/>
        </authorList>
    </citation>
    <scope>IDENTIFICATION</scope>
</reference>
<dbReference type="InterPro" id="IPR050236">
    <property type="entry name" value="Ser_Thr_kinase_AGC"/>
</dbReference>
<evidence type="ECO:0000256" key="8">
    <source>
        <dbReference type="ARBA" id="ARBA00033099"/>
    </source>
</evidence>
<dbReference type="Proteomes" id="UP000694867">
    <property type="component" value="Unplaced"/>
</dbReference>
<keyword evidence="6 14" id="KW-0418">Kinase</keyword>
<evidence type="ECO:0000259" key="12">
    <source>
        <dbReference type="PROSITE" id="PS50011"/>
    </source>
</evidence>
<dbReference type="InterPro" id="IPR000719">
    <property type="entry name" value="Prot_kinase_dom"/>
</dbReference>
<evidence type="ECO:0000256" key="10">
    <source>
        <dbReference type="ARBA" id="ARBA00048679"/>
    </source>
</evidence>
<keyword evidence="7 11" id="KW-0067">ATP-binding</keyword>
<keyword evidence="13" id="KW-1185">Reference proteome</keyword>
<evidence type="ECO:0000256" key="9">
    <source>
        <dbReference type="ARBA" id="ARBA00047899"/>
    </source>
</evidence>
<evidence type="ECO:0000256" key="3">
    <source>
        <dbReference type="ARBA" id="ARBA00022527"/>
    </source>
</evidence>
<dbReference type="Gene3D" id="1.10.510.10">
    <property type="entry name" value="Transferase(Phosphotransferase) domain 1"/>
    <property type="match status" value="1"/>
</dbReference>
<dbReference type="GO" id="GO:0035556">
    <property type="term" value="P:intracellular signal transduction"/>
    <property type="evidence" value="ECO:0007669"/>
    <property type="project" value="TreeGrafter"/>
</dbReference>
<dbReference type="PROSITE" id="PS00108">
    <property type="entry name" value="PROTEIN_KINASE_ST"/>
    <property type="match status" value="1"/>
</dbReference>
<dbReference type="EC" id="2.7.11.1" evidence="1"/>
<gene>
    <name evidence="14" type="primary">LOC100904413</name>
</gene>
<dbReference type="SMART" id="SM00220">
    <property type="entry name" value="S_TKc"/>
    <property type="match status" value="1"/>
</dbReference>
<evidence type="ECO:0000313" key="13">
    <source>
        <dbReference type="Proteomes" id="UP000694867"/>
    </source>
</evidence>
<comment type="catalytic activity">
    <reaction evidence="10">
        <text>L-seryl-[protein] + ATP = O-phospho-L-seryl-[protein] + ADP + H(+)</text>
        <dbReference type="Rhea" id="RHEA:17989"/>
        <dbReference type="Rhea" id="RHEA-COMP:9863"/>
        <dbReference type="Rhea" id="RHEA-COMP:11604"/>
        <dbReference type="ChEBI" id="CHEBI:15378"/>
        <dbReference type="ChEBI" id="CHEBI:29999"/>
        <dbReference type="ChEBI" id="CHEBI:30616"/>
        <dbReference type="ChEBI" id="CHEBI:83421"/>
        <dbReference type="ChEBI" id="CHEBI:456216"/>
        <dbReference type="EC" id="2.7.11.1"/>
    </reaction>
</comment>
<dbReference type="AlphaFoldDB" id="A0AAJ6VXW0"/>
<dbReference type="Pfam" id="PF00069">
    <property type="entry name" value="Pkinase"/>
    <property type="match status" value="1"/>
</dbReference>
<evidence type="ECO:0000256" key="7">
    <source>
        <dbReference type="ARBA" id="ARBA00022840"/>
    </source>
</evidence>
<dbReference type="PANTHER" id="PTHR24356:SF1">
    <property type="entry name" value="SERINE_THREONINE-PROTEIN KINASE GREATWALL"/>
    <property type="match status" value="1"/>
</dbReference>
<evidence type="ECO:0000256" key="5">
    <source>
        <dbReference type="ARBA" id="ARBA00022741"/>
    </source>
</evidence>
<dbReference type="GeneID" id="100904413"/>
<dbReference type="RefSeq" id="XP_003742475.1">
    <property type="nucleotide sequence ID" value="XM_003742427.1"/>
</dbReference>
<evidence type="ECO:0000256" key="6">
    <source>
        <dbReference type="ARBA" id="ARBA00022777"/>
    </source>
</evidence>
<dbReference type="InterPro" id="IPR017441">
    <property type="entry name" value="Protein_kinase_ATP_BS"/>
</dbReference>
<evidence type="ECO:0000256" key="1">
    <source>
        <dbReference type="ARBA" id="ARBA00012513"/>
    </source>
</evidence>
<keyword evidence="3" id="KW-0723">Serine/threonine-protein kinase</keyword>
<dbReference type="InterPro" id="IPR008271">
    <property type="entry name" value="Ser/Thr_kinase_AS"/>
</dbReference>
<dbReference type="KEGG" id="goe:100904413"/>
<dbReference type="GO" id="GO:0005524">
    <property type="term" value="F:ATP binding"/>
    <property type="evidence" value="ECO:0007669"/>
    <property type="project" value="UniProtKB-UniRule"/>
</dbReference>
<evidence type="ECO:0000256" key="11">
    <source>
        <dbReference type="PROSITE-ProRule" id="PRU10141"/>
    </source>
</evidence>